<evidence type="ECO:0000259" key="7">
    <source>
        <dbReference type="PROSITE" id="PS50110"/>
    </source>
</evidence>
<keyword evidence="5" id="KW-0472">Membrane</keyword>
<dbReference type="SMART" id="SM00448">
    <property type="entry name" value="REC"/>
    <property type="match status" value="1"/>
</dbReference>
<dbReference type="PROSITE" id="PS50109">
    <property type="entry name" value="HIS_KIN"/>
    <property type="match status" value="1"/>
</dbReference>
<dbReference type="SUPFAM" id="SSF55785">
    <property type="entry name" value="PYP-like sensor domain (PAS domain)"/>
    <property type="match status" value="3"/>
</dbReference>
<dbReference type="SUPFAM" id="SSF55874">
    <property type="entry name" value="ATPase domain of HSP90 chaperone/DNA topoisomerase II/histidine kinase"/>
    <property type="match status" value="1"/>
</dbReference>
<comment type="catalytic activity">
    <reaction evidence="1">
        <text>ATP + protein L-histidine = ADP + protein N-phospho-L-histidine.</text>
        <dbReference type="EC" id="2.7.13.3"/>
    </reaction>
</comment>
<dbReference type="CDD" id="cd17546">
    <property type="entry name" value="REC_hyHK_CKI1_RcsC-like"/>
    <property type="match status" value="1"/>
</dbReference>
<evidence type="ECO:0000313" key="11">
    <source>
        <dbReference type="Proteomes" id="UP001069802"/>
    </source>
</evidence>
<dbReference type="SUPFAM" id="SSF47384">
    <property type="entry name" value="Homodimeric domain of signal transducing histidine kinase"/>
    <property type="match status" value="1"/>
</dbReference>
<dbReference type="InterPro" id="IPR036890">
    <property type="entry name" value="HATPase_C_sf"/>
</dbReference>
<evidence type="ECO:0000256" key="4">
    <source>
        <dbReference type="PROSITE-ProRule" id="PRU00169"/>
    </source>
</evidence>
<keyword evidence="3 4" id="KW-0597">Phosphoprotein</keyword>
<evidence type="ECO:0000313" key="10">
    <source>
        <dbReference type="EMBL" id="MCZ4282838.1"/>
    </source>
</evidence>
<dbReference type="EMBL" id="JAPWGY010000011">
    <property type="protein sequence ID" value="MCZ4282838.1"/>
    <property type="molecule type" value="Genomic_DNA"/>
</dbReference>
<dbReference type="Pfam" id="PF00989">
    <property type="entry name" value="PAS"/>
    <property type="match status" value="1"/>
</dbReference>
<dbReference type="EC" id="2.7.13.3" evidence="2"/>
<dbReference type="RefSeq" id="WP_269424981.1">
    <property type="nucleotide sequence ID" value="NZ_JAPWGY010000011.1"/>
</dbReference>
<evidence type="ECO:0000259" key="8">
    <source>
        <dbReference type="PROSITE" id="PS50112"/>
    </source>
</evidence>
<evidence type="ECO:0000259" key="9">
    <source>
        <dbReference type="PROSITE" id="PS50839"/>
    </source>
</evidence>
<dbReference type="Pfam" id="PF13188">
    <property type="entry name" value="PAS_8"/>
    <property type="match status" value="1"/>
</dbReference>
<feature type="domain" description="Histidine kinase" evidence="6">
    <location>
        <begin position="839"/>
        <end position="1062"/>
    </location>
</feature>
<dbReference type="GO" id="GO:0005524">
    <property type="term" value="F:ATP binding"/>
    <property type="evidence" value="ECO:0007669"/>
    <property type="project" value="UniProtKB-KW"/>
</dbReference>
<feature type="domain" description="PAS" evidence="8">
    <location>
        <begin position="292"/>
        <end position="362"/>
    </location>
</feature>
<name>A0ABT4LNZ0_9PROT</name>
<evidence type="ECO:0000256" key="2">
    <source>
        <dbReference type="ARBA" id="ARBA00012438"/>
    </source>
</evidence>
<feature type="domain" description="CHASE" evidence="9">
    <location>
        <begin position="99"/>
        <end position="188"/>
    </location>
</feature>
<evidence type="ECO:0000256" key="3">
    <source>
        <dbReference type="ARBA" id="ARBA00022553"/>
    </source>
</evidence>
<dbReference type="Pfam" id="PF12860">
    <property type="entry name" value="PAS_7"/>
    <property type="match status" value="1"/>
</dbReference>
<dbReference type="CDD" id="cd16922">
    <property type="entry name" value="HATPase_EvgS-ArcB-TorS-like"/>
    <property type="match status" value="1"/>
</dbReference>
<dbReference type="Pfam" id="PF00512">
    <property type="entry name" value="HisKA"/>
    <property type="match status" value="1"/>
</dbReference>
<accession>A0ABT4LNZ0</accession>
<dbReference type="InterPro" id="IPR001789">
    <property type="entry name" value="Sig_transdc_resp-reg_receiver"/>
</dbReference>
<dbReference type="InterPro" id="IPR011006">
    <property type="entry name" value="CheY-like_superfamily"/>
</dbReference>
<keyword evidence="11" id="KW-1185">Reference proteome</keyword>
<dbReference type="CDD" id="cd00082">
    <property type="entry name" value="HisKA"/>
    <property type="match status" value="1"/>
</dbReference>
<evidence type="ECO:0000256" key="1">
    <source>
        <dbReference type="ARBA" id="ARBA00000085"/>
    </source>
</evidence>
<dbReference type="InterPro" id="IPR036097">
    <property type="entry name" value="HisK_dim/P_sf"/>
</dbReference>
<dbReference type="InterPro" id="IPR003661">
    <property type="entry name" value="HisK_dim/P_dom"/>
</dbReference>
<dbReference type="PROSITE" id="PS50839">
    <property type="entry name" value="CHASE"/>
    <property type="match status" value="1"/>
</dbReference>
<sequence>MKLTKAATFLVALTGVCASVSLWFFLNTINEETLHRNASYEATLFRQQILNGIDSRVDVLERFAQRSHISGELDRRKWDHDARAIIEDFPGFRAVEWVDPENIIQWVVPLKGNESALGLDLNKIEWRRNDIKNHARKGRMHVSRAIELVQSGNAIIVDFPLNFEGHYNGLIAGIIELPVYFDFVTKSLGNRGYSISILDGDKQLYYKLTEKSDAGLAYKQSVPLPFPGNRHWNIEVWPNETVLDQNRRQYPAWGFLGGLLLTFLLTGLFHLARLSQLRSSELHRVNHALVESKTRLQAFSDVASDWLWESDENLRLCFVSPQVTKITGRADKEYLGQPIASLIIEDDKSDAGEILHALKRRQSFRNLLCRSLDVTEQTIWINISGVPLLSEVGEFLGYRGSASEVTNRVITEERFKTLFEHSSDALLLKGKLGFLDCNQTAVRMSGCKDKAELLSLQMEDLAPEFQADGERSSFKLLSMTDKALAEGISRFEWTMCSSFDQEYPVEVTITPIITLGEEGQLISWRDISDLKQRADEISRHYSVLKTTLNTIDQGVCMIDGQRIIAVNNPLFYRILGISFEAFPIGVSIDKIIEQIEGRRDYGVKGKQKQDESLLDLLIRGEPFFLPLHMSNRQFLEVSGSPVIDNGMVLTFSDVTERRAAEEFQQAVTSNLPGAVYRLTLDDQGKISFPYVSDGIRKITGISASSIKINPDLLATALDGYDYQHWLTSMAEAGAETQRLDFEMRFKQDPESYRQPRWVRSIAQLSHNDLGMAQWDGILLDVTKHKNAELALEQNLNDLQMAHEALETQSGELANMAEELSVARDLSEAANKAKSEFLATMSHEIRTPMNGVMGMAEMLLETTLDPEQYEFAKMINESGQALMNIIDDVLDFSKIEAGRMELSVSEVDLVGIVESSLNLLASRANDKELAISAYLPPDLDRHIVADGGRLRQILLNLLGNAMKFTLQGGVSVNVFAEDTPVESNKVRLRFEIRDTGIGISEDVQKHLFEKFTQADASTTRKFGGTGLGLAICKQLVHLMGGEIGIQSQIGQGSTFWFTVELNKSTRDIELIGTVKPEEELGCDSALLYMENNFCTEHLCRYLKEAGIRVEVTNESRKAISMLEQQDISLFLASDDCGNAELKALSAVFEKLGKQKTFYSALVIQHKSSEIQLWAKGLGYHGTLALPINHSTLQNFLRLAFDKRDEPTTDKRFSLREVALKKQNLKILVVEDNRINQKLAVSMLAKAGHQAHVVGNGQEALDTVTSGENFDLLLMDMQMPVMDGLEATRKIRALSDKALATIPIIAMTANAMETDRELCLDAGMNEYVSKPINPGELFSKISACVGDIGDVSREDLAEDTEIITLAGDSKKEAGKIETNPAAMDPALDVFKGLLEKLEGL</sequence>
<dbReference type="Pfam" id="PF00072">
    <property type="entry name" value="Response_reg"/>
    <property type="match status" value="1"/>
</dbReference>
<evidence type="ECO:0000259" key="6">
    <source>
        <dbReference type="PROSITE" id="PS50109"/>
    </source>
</evidence>
<dbReference type="NCBIfam" id="TIGR00229">
    <property type="entry name" value="sensory_box"/>
    <property type="match status" value="2"/>
</dbReference>
<keyword evidence="5" id="KW-0812">Transmembrane</keyword>
<dbReference type="SMART" id="SM00388">
    <property type="entry name" value="HisKA"/>
    <property type="match status" value="1"/>
</dbReference>
<organism evidence="10 11">
    <name type="scientific">Kiloniella laminariae</name>
    <dbReference type="NCBI Taxonomy" id="454162"/>
    <lineage>
        <taxon>Bacteria</taxon>
        <taxon>Pseudomonadati</taxon>
        <taxon>Pseudomonadota</taxon>
        <taxon>Alphaproteobacteria</taxon>
        <taxon>Rhodospirillales</taxon>
        <taxon>Kiloniellaceae</taxon>
        <taxon>Kiloniella</taxon>
    </lineage>
</organism>
<dbReference type="Gene3D" id="3.30.450.20">
    <property type="entry name" value="PAS domain"/>
    <property type="match status" value="4"/>
</dbReference>
<dbReference type="PRINTS" id="PR00344">
    <property type="entry name" value="BCTRLSENSOR"/>
</dbReference>
<protein>
    <recommendedName>
        <fullName evidence="2">histidine kinase</fullName>
        <ecNumber evidence="2">2.7.13.3</ecNumber>
    </recommendedName>
</protein>
<dbReference type="PROSITE" id="PS50112">
    <property type="entry name" value="PAS"/>
    <property type="match status" value="1"/>
</dbReference>
<dbReference type="Gene3D" id="3.30.565.10">
    <property type="entry name" value="Histidine kinase-like ATPase, C-terminal domain"/>
    <property type="match status" value="1"/>
</dbReference>
<dbReference type="Proteomes" id="UP001069802">
    <property type="component" value="Unassembled WGS sequence"/>
</dbReference>
<dbReference type="SMART" id="SM00387">
    <property type="entry name" value="HATPase_c"/>
    <property type="match status" value="1"/>
</dbReference>
<feature type="domain" description="Response regulatory" evidence="7">
    <location>
        <begin position="1224"/>
        <end position="1343"/>
    </location>
</feature>
<dbReference type="InterPro" id="IPR006189">
    <property type="entry name" value="CHASE_dom"/>
</dbReference>
<dbReference type="InterPro" id="IPR035965">
    <property type="entry name" value="PAS-like_dom_sf"/>
</dbReference>
<dbReference type="Pfam" id="PF03924">
    <property type="entry name" value="CHASE"/>
    <property type="match status" value="1"/>
</dbReference>
<keyword evidence="5" id="KW-1133">Transmembrane helix</keyword>
<dbReference type="InterPro" id="IPR013767">
    <property type="entry name" value="PAS_fold"/>
</dbReference>
<dbReference type="InterPro" id="IPR004358">
    <property type="entry name" value="Sig_transdc_His_kin-like_C"/>
</dbReference>
<reference evidence="10" key="1">
    <citation type="submission" date="2022-12" db="EMBL/GenBank/DDBJ databases">
        <title>Bacterial isolates from different developmental stages of Nematostella vectensis.</title>
        <authorList>
            <person name="Fraune S."/>
        </authorList>
    </citation>
    <scope>NUCLEOTIDE SEQUENCE</scope>
    <source>
        <strain evidence="10">G21630-S1</strain>
    </source>
</reference>
<feature type="transmembrane region" description="Helical" evidence="5">
    <location>
        <begin position="252"/>
        <end position="272"/>
    </location>
</feature>
<keyword evidence="10" id="KW-0547">Nucleotide-binding</keyword>
<dbReference type="InterPro" id="IPR005467">
    <property type="entry name" value="His_kinase_dom"/>
</dbReference>
<dbReference type="CDD" id="cd00130">
    <property type="entry name" value="PAS"/>
    <property type="match status" value="1"/>
</dbReference>
<proteinExistence type="predicted"/>
<dbReference type="PANTHER" id="PTHR45339">
    <property type="entry name" value="HYBRID SIGNAL TRANSDUCTION HISTIDINE KINASE J"/>
    <property type="match status" value="1"/>
</dbReference>
<dbReference type="Pfam" id="PF02518">
    <property type="entry name" value="HATPase_c"/>
    <property type="match status" value="1"/>
</dbReference>
<comment type="caution">
    <text evidence="10">The sequence shown here is derived from an EMBL/GenBank/DDBJ whole genome shotgun (WGS) entry which is preliminary data.</text>
</comment>
<dbReference type="Gene3D" id="1.10.287.130">
    <property type="match status" value="1"/>
</dbReference>
<dbReference type="SUPFAM" id="SSF52172">
    <property type="entry name" value="CheY-like"/>
    <property type="match status" value="1"/>
</dbReference>
<evidence type="ECO:0000256" key="5">
    <source>
        <dbReference type="SAM" id="Phobius"/>
    </source>
</evidence>
<dbReference type="InterPro" id="IPR003594">
    <property type="entry name" value="HATPase_dom"/>
</dbReference>
<dbReference type="PROSITE" id="PS50110">
    <property type="entry name" value="RESPONSE_REGULATORY"/>
    <property type="match status" value="1"/>
</dbReference>
<gene>
    <name evidence="10" type="ORF">O4H49_18785</name>
</gene>
<dbReference type="Gene3D" id="3.40.50.2300">
    <property type="match status" value="1"/>
</dbReference>
<feature type="modified residue" description="4-aspartylphosphate" evidence="4">
    <location>
        <position position="1274"/>
    </location>
</feature>
<dbReference type="InterPro" id="IPR000014">
    <property type="entry name" value="PAS"/>
</dbReference>
<dbReference type="PANTHER" id="PTHR45339:SF5">
    <property type="entry name" value="HISTIDINE KINASE"/>
    <property type="match status" value="1"/>
</dbReference>
<keyword evidence="10" id="KW-0067">ATP-binding</keyword>
<feature type="transmembrane region" description="Helical" evidence="5">
    <location>
        <begin position="6"/>
        <end position="26"/>
    </location>
</feature>
<dbReference type="SMART" id="SM01079">
    <property type="entry name" value="CHASE"/>
    <property type="match status" value="1"/>
</dbReference>
<dbReference type="SMART" id="SM00091">
    <property type="entry name" value="PAS"/>
    <property type="match status" value="4"/>
</dbReference>